<dbReference type="InterPro" id="IPR004017">
    <property type="entry name" value="Cys_rich_dom"/>
</dbReference>
<organism evidence="3 4">
    <name type="scientific">Vineibacter terrae</name>
    <dbReference type="NCBI Taxonomy" id="2586908"/>
    <lineage>
        <taxon>Bacteria</taxon>
        <taxon>Pseudomonadati</taxon>
        <taxon>Pseudomonadota</taxon>
        <taxon>Alphaproteobacteria</taxon>
        <taxon>Hyphomicrobiales</taxon>
        <taxon>Vineibacter</taxon>
    </lineage>
</organism>
<evidence type="ECO:0000256" key="1">
    <source>
        <dbReference type="SAM" id="MobiDB-lite"/>
    </source>
</evidence>
<dbReference type="PANTHER" id="PTHR30296:SF0">
    <property type="entry name" value="LACTATE UTILIZATION PROTEIN A"/>
    <property type="match status" value="1"/>
</dbReference>
<dbReference type="EMBL" id="VDUZ01000012">
    <property type="protein sequence ID" value="TXL76023.1"/>
    <property type="molecule type" value="Genomic_DNA"/>
</dbReference>
<feature type="compositionally biased region" description="Basic residues" evidence="1">
    <location>
        <begin position="276"/>
        <end position="286"/>
    </location>
</feature>
<dbReference type="PANTHER" id="PTHR30296">
    <property type="entry name" value="UNCHARACTERIZED PROTEIN YKGE"/>
    <property type="match status" value="1"/>
</dbReference>
<evidence type="ECO:0000259" key="2">
    <source>
        <dbReference type="Pfam" id="PF02754"/>
    </source>
</evidence>
<feature type="compositionally biased region" description="Basic and acidic residues" evidence="1">
    <location>
        <begin position="262"/>
        <end position="275"/>
    </location>
</feature>
<evidence type="ECO:0000313" key="3">
    <source>
        <dbReference type="EMBL" id="TXL76023.1"/>
    </source>
</evidence>
<reference evidence="3 4" key="1">
    <citation type="submission" date="2019-06" db="EMBL/GenBank/DDBJ databases">
        <title>New taxonomy in bacterial strain CC-CFT640, isolated from vineyard.</title>
        <authorList>
            <person name="Lin S.-Y."/>
            <person name="Tsai C.-F."/>
            <person name="Young C.-C."/>
        </authorList>
    </citation>
    <scope>NUCLEOTIDE SEQUENCE [LARGE SCALE GENOMIC DNA]</scope>
    <source>
        <strain evidence="3 4">CC-CFT640</strain>
    </source>
</reference>
<comment type="caution">
    <text evidence="3">The sequence shown here is derived from an EMBL/GenBank/DDBJ whole genome shotgun (WGS) entry which is preliminary data.</text>
</comment>
<dbReference type="Proteomes" id="UP000321638">
    <property type="component" value="Unassembled WGS sequence"/>
</dbReference>
<feature type="region of interest" description="Disordered" evidence="1">
    <location>
        <begin position="258"/>
        <end position="286"/>
    </location>
</feature>
<dbReference type="GO" id="GO:0016491">
    <property type="term" value="F:oxidoreductase activity"/>
    <property type="evidence" value="ECO:0007669"/>
    <property type="project" value="UniProtKB-ARBA"/>
</dbReference>
<keyword evidence="4" id="KW-1185">Reference proteome</keyword>
<name>A0A5C8PP80_9HYPH</name>
<dbReference type="OrthoDB" id="9770306at2"/>
<gene>
    <name evidence="3" type="ORF">FHP25_13100</name>
</gene>
<feature type="domain" description="Cysteine-rich" evidence="2">
    <location>
        <begin position="18"/>
        <end position="98"/>
    </location>
</feature>
<protein>
    <submittedName>
        <fullName evidence="3">(Fe-S)-binding protein</fullName>
    </submittedName>
</protein>
<feature type="domain" description="Cysteine-rich" evidence="2">
    <location>
        <begin position="147"/>
        <end position="231"/>
    </location>
</feature>
<accession>A0A5C8PP80</accession>
<dbReference type="AlphaFoldDB" id="A0A5C8PP80"/>
<sequence length="286" mass="30137">MSTVSEPSSHAPGRGKTVGLFVTCLVDMFRPSVGFAAVKLLEDAGCRVVVPDVQTCCGQPAYNSGDRGDARAVARQVIAAFEGFDHVVVPSGSCGGMIAHHFPGLFDDDRPMRQRAEALAARTHELMSFLVDVLGVRRVAARCDATVTYHDSCSGLRELGIKAQPRTLLAGVAGLKLAEMTNPEVCCGFGGTFCVKYPDISNAMLIDKTADIAGTGADTLLAGDLGCLMNMAGKLQREGKAVRVRHAAEVLAGMGDLPAIGEPERTEAPVSDRARPRAHRRTSAGS</sequence>
<evidence type="ECO:0000313" key="4">
    <source>
        <dbReference type="Proteomes" id="UP000321638"/>
    </source>
</evidence>
<dbReference type="RefSeq" id="WP_147847384.1">
    <property type="nucleotide sequence ID" value="NZ_VDUZ01000012.1"/>
</dbReference>
<dbReference type="GO" id="GO:0005829">
    <property type="term" value="C:cytosol"/>
    <property type="evidence" value="ECO:0007669"/>
    <property type="project" value="TreeGrafter"/>
</dbReference>
<proteinExistence type="predicted"/>
<dbReference type="Pfam" id="PF02754">
    <property type="entry name" value="CCG"/>
    <property type="match status" value="2"/>
</dbReference>